<reference evidence="1 2" key="1">
    <citation type="submission" date="2007-06" db="EMBL/GenBank/DDBJ databases">
        <title>The Genome Sequence of Coccidioides posadasii RMSCC_3488.</title>
        <authorList>
            <consortium name="Coccidioides Genome Resources Consortium"/>
            <consortium name="The Broad Institute Genome Sequencing Platform"/>
            <person name="Henn M.R."/>
            <person name="Sykes S."/>
            <person name="Young S."/>
            <person name="Jaffe D."/>
            <person name="Berlin A."/>
            <person name="Alvarez P."/>
            <person name="Butler J."/>
            <person name="Gnerre S."/>
            <person name="Grabherr M."/>
            <person name="Mauceli E."/>
            <person name="Brockman W."/>
            <person name="Kodira C."/>
            <person name="Alvarado L."/>
            <person name="Zeng Q."/>
            <person name="Crawford M."/>
            <person name="Antoine C."/>
            <person name="Devon K."/>
            <person name="Galgiani J."/>
            <person name="Orsborn K."/>
            <person name="Lewis M.L."/>
            <person name="Nusbaum C."/>
            <person name="Galagan J."/>
            <person name="Birren B."/>
        </authorList>
    </citation>
    <scope>NUCLEOTIDE SEQUENCE [LARGE SCALE GENOMIC DNA]</scope>
    <source>
        <strain evidence="1 2">RMSCC 3488</strain>
    </source>
</reference>
<dbReference type="VEuPathDB" id="FungiDB:CPAG_00934"/>
<reference evidence="2" key="3">
    <citation type="journal article" date="2010" name="Genome Res.">
        <title>Population genomic sequencing of Coccidioides fungi reveals recent hybridization and transposon control.</title>
        <authorList>
            <person name="Neafsey D.E."/>
            <person name="Barker B.M."/>
            <person name="Sharpton T.J."/>
            <person name="Stajich J.E."/>
            <person name="Park D.J."/>
            <person name="Whiston E."/>
            <person name="Hung C.-Y."/>
            <person name="McMahan C."/>
            <person name="White J."/>
            <person name="Sykes S."/>
            <person name="Heiman D."/>
            <person name="Young S."/>
            <person name="Zeng Q."/>
            <person name="Abouelleil A."/>
            <person name="Aftuck L."/>
            <person name="Bessette D."/>
            <person name="Brown A."/>
            <person name="FitzGerald M."/>
            <person name="Lui A."/>
            <person name="Macdonald J.P."/>
            <person name="Priest M."/>
            <person name="Orbach M.J."/>
            <person name="Galgiani J.N."/>
            <person name="Kirkland T.N."/>
            <person name="Cole G.T."/>
            <person name="Birren B.W."/>
            <person name="Henn M.R."/>
            <person name="Taylor J.W."/>
            <person name="Rounsley S.D."/>
        </authorList>
    </citation>
    <scope>NUCLEOTIDE SEQUENCE [LARGE SCALE GENOMIC DNA]</scope>
    <source>
        <strain evidence="2">RMSCC 3488</strain>
    </source>
</reference>
<gene>
    <name evidence="1" type="ORF">CPAG_00934</name>
</gene>
<evidence type="ECO:0000313" key="1">
    <source>
        <dbReference type="EMBL" id="KMM64582.1"/>
    </source>
</evidence>
<organism evidence="1 2">
    <name type="scientific">Coccidioides posadasii RMSCC 3488</name>
    <dbReference type="NCBI Taxonomy" id="454284"/>
    <lineage>
        <taxon>Eukaryota</taxon>
        <taxon>Fungi</taxon>
        <taxon>Dikarya</taxon>
        <taxon>Ascomycota</taxon>
        <taxon>Pezizomycotina</taxon>
        <taxon>Eurotiomycetes</taxon>
        <taxon>Eurotiomycetidae</taxon>
        <taxon>Onygenales</taxon>
        <taxon>Onygenaceae</taxon>
        <taxon>Coccidioides</taxon>
    </lineage>
</organism>
<proteinExistence type="predicted"/>
<dbReference type="EMBL" id="DS268109">
    <property type="protein sequence ID" value="KMM64582.1"/>
    <property type="molecule type" value="Genomic_DNA"/>
</dbReference>
<name>A0A0J6I014_COCPO</name>
<reference evidence="2" key="2">
    <citation type="journal article" date="2009" name="Genome Res.">
        <title>Comparative genomic analyses of the human fungal pathogens Coccidioides and their relatives.</title>
        <authorList>
            <person name="Sharpton T.J."/>
            <person name="Stajich J.E."/>
            <person name="Rounsley S.D."/>
            <person name="Gardner M.J."/>
            <person name="Wortman J.R."/>
            <person name="Jordar V.S."/>
            <person name="Maiti R."/>
            <person name="Kodira C.D."/>
            <person name="Neafsey D.E."/>
            <person name="Zeng Q."/>
            <person name="Hung C.-Y."/>
            <person name="McMahan C."/>
            <person name="Muszewska A."/>
            <person name="Grynberg M."/>
            <person name="Mandel M.A."/>
            <person name="Kellner E.M."/>
            <person name="Barker B.M."/>
            <person name="Galgiani J.N."/>
            <person name="Orbach M.J."/>
            <person name="Kirkland T.N."/>
            <person name="Cole G.T."/>
            <person name="Henn M.R."/>
            <person name="Birren B.W."/>
            <person name="Taylor J.W."/>
        </authorList>
    </citation>
    <scope>NUCLEOTIDE SEQUENCE [LARGE SCALE GENOMIC DNA]</scope>
    <source>
        <strain evidence="2">RMSCC 3488</strain>
    </source>
</reference>
<dbReference type="Proteomes" id="UP000054567">
    <property type="component" value="Unassembled WGS sequence"/>
</dbReference>
<accession>A0A0J6I014</accession>
<dbReference type="AlphaFoldDB" id="A0A0J6I014"/>
<evidence type="ECO:0000313" key="2">
    <source>
        <dbReference type="Proteomes" id="UP000054567"/>
    </source>
</evidence>
<sequence length="231" mass="24892">MARPQTGRLTRAKGKHSVKPHRFHSTITVSMSHPGTRKKTQKKSELRSEKSGKSFATFFTLTACFSIAGVPAGGESALLSTIHFMFRAAYKVVPTNDPDCADKSTALDVHVLSTCRARVEANPISPGEISSSILSMGKTSPSIVFESTNTLPSPQQSNRGSHKNGVFPGPDLDTACFVGCETRTLPSSGKSFIRGTKGQSHGTAKKHQVTHGHFLLRRDFSPDLHGLCSRS</sequence>
<protein>
    <submittedName>
        <fullName evidence="1">Uncharacterized protein</fullName>
    </submittedName>
</protein>